<dbReference type="GeneID" id="93020441"/>
<evidence type="ECO:0000313" key="2">
    <source>
        <dbReference type="Proteomes" id="UP000002969"/>
    </source>
</evidence>
<evidence type="ECO:0008006" key="3">
    <source>
        <dbReference type="Google" id="ProtNLM"/>
    </source>
</evidence>
<keyword evidence="2" id="KW-1185">Reference proteome</keyword>
<organism evidence="1 2">
    <name type="scientific">Chryseobacterium gleum ATCC 35910</name>
    <dbReference type="NCBI Taxonomy" id="525257"/>
    <lineage>
        <taxon>Bacteria</taxon>
        <taxon>Pseudomonadati</taxon>
        <taxon>Bacteroidota</taxon>
        <taxon>Flavobacteriia</taxon>
        <taxon>Flavobacteriales</taxon>
        <taxon>Weeksellaceae</taxon>
        <taxon>Chryseobacterium group</taxon>
        <taxon>Chryseobacterium</taxon>
    </lineage>
</organism>
<dbReference type="Pfam" id="PF05708">
    <property type="entry name" value="Peptidase_C92"/>
    <property type="match status" value="1"/>
</dbReference>
<dbReference type="InterPro" id="IPR024453">
    <property type="entry name" value="Peptidase_C92"/>
</dbReference>
<name>A0ABN0AIN8_CHRGE</name>
<reference evidence="1" key="1">
    <citation type="submission" date="2010-06" db="EMBL/GenBank/DDBJ databases">
        <authorList>
            <person name="Muzny D."/>
            <person name="Qin X."/>
            <person name="Buhay C."/>
            <person name="Dugan-Rocha S."/>
            <person name="Ding Y."/>
            <person name="Chen G."/>
            <person name="Hawes A."/>
            <person name="Holder M."/>
            <person name="Jhangiani S."/>
            <person name="Johnson A."/>
            <person name="Khan Z."/>
            <person name="Li Z."/>
            <person name="Liu W."/>
            <person name="Liu X."/>
            <person name="Perez L."/>
            <person name="Shen H."/>
            <person name="Wang Q."/>
            <person name="Watt J."/>
            <person name="Xi L."/>
            <person name="Xin Y."/>
            <person name="Zhou J."/>
            <person name="Deng J."/>
            <person name="Jiang H."/>
            <person name="Liu Y."/>
            <person name="Qu J."/>
            <person name="Song X.-Z."/>
            <person name="Zhang L."/>
            <person name="Villasana D."/>
            <person name="Johnson A."/>
            <person name="Liu J."/>
            <person name="Liyanage D."/>
            <person name="Lorensuhewa L."/>
            <person name="Robinson T."/>
            <person name="Song A."/>
            <person name="Song B.-B."/>
            <person name="Dinh H."/>
            <person name="Thornton R."/>
            <person name="Coyle M."/>
            <person name="Francisco L."/>
            <person name="Jackson L."/>
            <person name="Javaid M."/>
            <person name="Korchina V."/>
            <person name="Kovar C."/>
            <person name="Mata R."/>
            <person name="Mathew T."/>
            <person name="Ngo R."/>
            <person name="Nguyen L."/>
            <person name="Nguyen N."/>
            <person name="Okwuonu G."/>
            <person name="Ongeri F."/>
            <person name="Pham C."/>
            <person name="Simmons D."/>
            <person name="Wilczek-Boney K."/>
            <person name="Hale W."/>
            <person name="Jakkamsetti A."/>
            <person name="Pham P."/>
            <person name="Ruth R."/>
            <person name="San Lucas F."/>
            <person name="Warren J."/>
            <person name="Zhang J."/>
            <person name="Zhao Z."/>
            <person name="Zhou C."/>
            <person name="Zhu D."/>
            <person name="Lee S."/>
            <person name="Bess C."/>
            <person name="Blankenburg K."/>
            <person name="Forbes L."/>
            <person name="Fu Q."/>
            <person name="Gubbala S."/>
            <person name="Hirani K."/>
            <person name="Jayaseelan J.C."/>
            <person name="Lara F."/>
            <person name="Munidasa M."/>
            <person name="Palculict T."/>
            <person name="Patil S."/>
            <person name="Pu L.-L."/>
            <person name="Saada N."/>
            <person name="Tang L."/>
            <person name="Weissenberger G."/>
            <person name="Zhu Y."/>
            <person name="Hemphill L."/>
            <person name="Shang Y."/>
            <person name="Youmans B."/>
            <person name="Ayvaz T."/>
            <person name="Ross M."/>
            <person name="Santibanez J."/>
            <person name="Aqrawi P."/>
            <person name="Gross S."/>
            <person name="Joshi V."/>
            <person name="Fowler G."/>
            <person name="Nazareth L."/>
            <person name="Reid J."/>
            <person name="Worley K."/>
            <person name="Petrosino J."/>
            <person name="Highlander S."/>
            <person name="Gibbs R."/>
        </authorList>
    </citation>
    <scope>NUCLEOTIDE SEQUENCE [LARGE SCALE GENOMIC DNA]</scope>
    <source>
        <strain evidence="1">ATCC 35910</strain>
    </source>
</reference>
<sequence length="258" mass="29525">MRILKMFGLIGRIHQYSHKCNEFYFVILIPKYNQMSEFTMPLGKKIKEITITGFWFCLLVILAQCSSNSPGTVPLKNGDLLFVTAKESGLSGAINNVTQKQKSASFDHIGILEKEDSRFYVLHAAPKGGSQKQDLKDFIKDQKEEGQQVIVYRLKPEYRKAIPEAVKKAHAMLGKPYNFNYILDENSYYCSDFVERAFREDHIFKLEPMTFIDPKTGKTNTFWEEFYTEKNLKVPEGEPGCNPNGLAGSEKLERIGNL</sequence>
<evidence type="ECO:0000313" key="1">
    <source>
        <dbReference type="EMBL" id="EFK32917.1"/>
    </source>
</evidence>
<dbReference type="SUPFAM" id="SSF54001">
    <property type="entry name" value="Cysteine proteinases"/>
    <property type="match status" value="1"/>
</dbReference>
<dbReference type="RefSeq" id="WP_002976778.1">
    <property type="nucleotide sequence ID" value="NZ_GL379781.1"/>
</dbReference>
<dbReference type="EMBL" id="ACKQ02000007">
    <property type="protein sequence ID" value="EFK32917.1"/>
    <property type="molecule type" value="Genomic_DNA"/>
</dbReference>
<gene>
    <name evidence="1" type="ORF">HMPREF0204_11985</name>
</gene>
<proteinExistence type="predicted"/>
<accession>A0ABN0AIN8</accession>
<comment type="caution">
    <text evidence="1">The sequence shown here is derived from an EMBL/GenBank/DDBJ whole genome shotgun (WGS) entry which is preliminary data.</text>
</comment>
<protein>
    <recommendedName>
        <fullName evidence="3">Permuted papain-like amidase enzyme, YaeF/YiiX, C92 family</fullName>
    </recommendedName>
</protein>
<dbReference type="Gene3D" id="3.90.1720.10">
    <property type="entry name" value="endopeptidase domain like (from Nostoc punctiforme)"/>
    <property type="match status" value="1"/>
</dbReference>
<dbReference type="Proteomes" id="UP000002969">
    <property type="component" value="Unassembled WGS sequence"/>
</dbReference>
<dbReference type="InterPro" id="IPR038765">
    <property type="entry name" value="Papain-like_cys_pep_sf"/>
</dbReference>